<dbReference type="GO" id="GO:0005737">
    <property type="term" value="C:cytoplasm"/>
    <property type="evidence" value="ECO:0007669"/>
    <property type="project" value="UniProtKB-SubCell"/>
</dbReference>
<evidence type="ECO:0000256" key="7">
    <source>
        <dbReference type="ARBA" id="ARBA00022603"/>
    </source>
</evidence>
<dbReference type="GO" id="GO:0003723">
    <property type="term" value="F:RNA binding"/>
    <property type="evidence" value="ECO:0007669"/>
    <property type="project" value="UniProtKB-UniRule"/>
</dbReference>
<evidence type="ECO:0000313" key="16">
    <source>
        <dbReference type="EMBL" id="MBJ8349909.1"/>
    </source>
</evidence>
<dbReference type="Gene3D" id="1.10.940.10">
    <property type="entry name" value="NusB-like"/>
    <property type="match status" value="1"/>
</dbReference>
<comment type="similarity">
    <text evidence="3 14">Belongs to the class I-like SAM-binding methyltransferase superfamily. RsmB/NOP family.</text>
</comment>
<comment type="catalytic activity">
    <reaction evidence="13">
        <text>cytidine(967) in 16S rRNA + S-adenosyl-L-methionine = 5-methylcytidine(967) in 16S rRNA + S-adenosyl-L-homocysteine + H(+)</text>
        <dbReference type="Rhea" id="RHEA:42748"/>
        <dbReference type="Rhea" id="RHEA-COMP:10219"/>
        <dbReference type="Rhea" id="RHEA-COMP:10220"/>
        <dbReference type="ChEBI" id="CHEBI:15378"/>
        <dbReference type="ChEBI" id="CHEBI:57856"/>
        <dbReference type="ChEBI" id="CHEBI:59789"/>
        <dbReference type="ChEBI" id="CHEBI:74483"/>
        <dbReference type="ChEBI" id="CHEBI:82748"/>
        <dbReference type="EC" id="2.1.1.176"/>
    </reaction>
</comment>
<dbReference type="Pfam" id="PF01189">
    <property type="entry name" value="Methyltr_RsmB-F"/>
    <property type="match status" value="1"/>
</dbReference>
<keyword evidence="5" id="KW-0963">Cytoplasm</keyword>
<evidence type="ECO:0000256" key="12">
    <source>
        <dbReference type="ARBA" id="ARBA00031088"/>
    </source>
</evidence>
<evidence type="ECO:0000256" key="10">
    <source>
        <dbReference type="ARBA" id="ARBA00022884"/>
    </source>
</evidence>
<dbReference type="PANTHER" id="PTHR22807">
    <property type="entry name" value="NOP2 YEAST -RELATED NOL1/NOP2/FMU SUN DOMAIN-CONTAINING"/>
    <property type="match status" value="1"/>
</dbReference>
<dbReference type="PROSITE" id="PS51686">
    <property type="entry name" value="SAM_MT_RSMB_NOP"/>
    <property type="match status" value="1"/>
</dbReference>
<evidence type="ECO:0000256" key="13">
    <source>
        <dbReference type="ARBA" id="ARBA00047283"/>
    </source>
</evidence>
<dbReference type="InterPro" id="IPR035926">
    <property type="entry name" value="NusB-like_sf"/>
</dbReference>
<dbReference type="NCBIfam" id="NF011494">
    <property type="entry name" value="PRK14902.1"/>
    <property type="match status" value="1"/>
</dbReference>
<dbReference type="InterPro" id="IPR001678">
    <property type="entry name" value="MeTrfase_RsmB-F_NOP2_dom"/>
</dbReference>
<dbReference type="NCBIfam" id="TIGR00563">
    <property type="entry name" value="rsmB"/>
    <property type="match status" value="1"/>
</dbReference>
<feature type="active site" description="Nucleophile" evidence="14">
    <location>
        <position position="380"/>
    </location>
</feature>
<keyword evidence="9 14" id="KW-0949">S-adenosyl-L-methionine</keyword>
<evidence type="ECO:0000256" key="2">
    <source>
        <dbReference type="ARBA" id="ARBA00004496"/>
    </source>
</evidence>
<keyword evidence="10 14" id="KW-0694">RNA-binding</keyword>
<evidence type="ECO:0000313" key="17">
    <source>
        <dbReference type="Proteomes" id="UP000644875"/>
    </source>
</evidence>
<gene>
    <name evidence="16" type="primary">rsmB</name>
    <name evidence="16" type="ORF">JHK64_04600</name>
</gene>
<keyword evidence="7 14" id="KW-0489">Methyltransferase</keyword>
<dbReference type="SUPFAM" id="SSF53335">
    <property type="entry name" value="S-adenosyl-L-methionine-dependent methyltransferases"/>
    <property type="match status" value="1"/>
</dbReference>
<feature type="binding site" evidence="14">
    <location>
        <position position="327"/>
    </location>
    <ligand>
        <name>S-adenosyl-L-methionine</name>
        <dbReference type="ChEBI" id="CHEBI:59789"/>
    </ligand>
</feature>
<dbReference type="InterPro" id="IPR029063">
    <property type="entry name" value="SAM-dependent_MTases_sf"/>
</dbReference>
<evidence type="ECO:0000256" key="1">
    <source>
        <dbReference type="ARBA" id="ARBA00002724"/>
    </source>
</evidence>
<evidence type="ECO:0000256" key="14">
    <source>
        <dbReference type="PROSITE-ProRule" id="PRU01023"/>
    </source>
</evidence>
<feature type="binding site" evidence="14">
    <location>
        <begin position="257"/>
        <end position="263"/>
    </location>
    <ligand>
        <name>S-adenosyl-L-methionine</name>
        <dbReference type="ChEBI" id="CHEBI:59789"/>
    </ligand>
</feature>
<dbReference type="InterPro" id="IPR023267">
    <property type="entry name" value="RCMT"/>
</dbReference>
<comment type="subcellular location">
    <subcellularLocation>
        <location evidence="2">Cytoplasm</location>
    </subcellularLocation>
</comment>
<evidence type="ECO:0000256" key="8">
    <source>
        <dbReference type="ARBA" id="ARBA00022679"/>
    </source>
</evidence>
<sequence length="440" mass="50202">MVSKWKKMPRGKALEMLTAIFEEGAYSNILLNQNLEKSQLGDKDKALITELVYGTVSRKITLEWYLSHFIEDRDKLEPWLYHLLMMSLYQIIYLDKIPDHAIVNDAVVIAKDRGKNRGKEKLVNAVLRQFLRTKRPDFQAIKRINKRYSIQYSVPVWLVKKMIAQYGEKKAVAIFESLFVRNKTSFRVTNPEKITEIADFLEASSSLLSPVGLVKSSGNVTRTDYFRNGEITIQDESSQLVAPTLEIKGDETILDACSAPGGKTVHMATYLTSGQITALDIYDHKLELVRENAIRMNVSDKINTQQLDATTVHKHFPKDSFDKILVDAPCSGIGLIRRKPEIKYQKKEQDLVDLQKIQLQILASVCQTLRKGGIITYSTCTLFEEENNQVISQFLETHPNFKQVALTHPLKDITKNGFISITPEQYHTDGFFIGQIKRIS</sequence>
<proteinExistence type="inferred from homology"/>
<dbReference type="PANTHER" id="PTHR22807:SF53">
    <property type="entry name" value="RIBOSOMAL RNA SMALL SUBUNIT METHYLTRANSFERASE B-RELATED"/>
    <property type="match status" value="1"/>
</dbReference>
<dbReference type="InterPro" id="IPR049560">
    <property type="entry name" value="MeTrfase_RsmB-F_NOP2_cat"/>
</dbReference>
<dbReference type="SUPFAM" id="SSF48013">
    <property type="entry name" value="NusB-like"/>
    <property type="match status" value="1"/>
</dbReference>
<evidence type="ECO:0000256" key="11">
    <source>
        <dbReference type="ARBA" id="ARBA00030399"/>
    </source>
</evidence>
<dbReference type="FunFam" id="3.40.50.150:FF:000022">
    <property type="entry name" value="Ribosomal RNA small subunit methyltransferase B"/>
    <property type="match status" value="1"/>
</dbReference>
<dbReference type="AlphaFoldDB" id="A0A934PAE7"/>
<dbReference type="InterPro" id="IPR018314">
    <property type="entry name" value="RsmB/NOL1/NOP2-like_CS"/>
</dbReference>
<feature type="domain" description="SAM-dependent MTase RsmB/NOP-type" evidence="15">
    <location>
        <begin position="161"/>
        <end position="439"/>
    </location>
</feature>
<dbReference type="PRINTS" id="PR02008">
    <property type="entry name" value="RCMTFAMILY"/>
</dbReference>
<dbReference type="FunFam" id="1.10.940.10:FF:000006">
    <property type="entry name" value="16S rRNA (Cytosine(967)-C(5))-methyltransferase RsmB"/>
    <property type="match status" value="1"/>
</dbReference>
<dbReference type="CDD" id="cd02440">
    <property type="entry name" value="AdoMet_MTases"/>
    <property type="match status" value="1"/>
</dbReference>
<dbReference type="GO" id="GO:0006355">
    <property type="term" value="P:regulation of DNA-templated transcription"/>
    <property type="evidence" value="ECO:0007669"/>
    <property type="project" value="InterPro"/>
</dbReference>
<dbReference type="Gene3D" id="3.30.70.1170">
    <property type="entry name" value="Sun protein, domain 3"/>
    <property type="match status" value="1"/>
</dbReference>
<dbReference type="InterPro" id="IPR006027">
    <property type="entry name" value="NusB_RsmB_TIM44"/>
</dbReference>
<keyword evidence="6" id="KW-0698">rRNA processing</keyword>
<dbReference type="EMBL" id="JAENBP010000004">
    <property type="protein sequence ID" value="MBJ8349909.1"/>
    <property type="molecule type" value="Genomic_DNA"/>
</dbReference>
<dbReference type="Proteomes" id="UP000644875">
    <property type="component" value="Unassembled WGS sequence"/>
</dbReference>
<keyword evidence="17" id="KW-1185">Reference proteome</keyword>
<dbReference type="Gene3D" id="3.40.50.150">
    <property type="entry name" value="Vaccinia Virus protein VP39"/>
    <property type="match status" value="1"/>
</dbReference>
<feature type="binding site" evidence="14">
    <location>
        <position position="308"/>
    </location>
    <ligand>
        <name>S-adenosyl-L-methionine</name>
        <dbReference type="ChEBI" id="CHEBI:59789"/>
    </ligand>
</feature>
<evidence type="ECO:0000256" key="5">
    <source>
        <dbReference type="ARBA" id="ARBA00022490"/>
    </source>
</evidence>
<dbReference type="Pfam" id="PF01029">
    <property type="entry name" value="NusB"/>
    <property type="match status" value="1"/>
</dbReference>
<comment type="function">
    <text evidence="1">Specifically methylates the cytosine at position 967 (m5C967) of 16S rRNA.</text>
</comment>
<dbReference type="EC" id="2.1.1.176" evidence="4"/>
<feature type="binding site" evidence="14">
    <location>
        <position position="280"/>
    </location>
    <ligand>
        <name>S-adenosyl-L-methionine</name>
        <dbReference type="ChEBI" id="CHEBI:59789"/>
    </ligand>
</feature>
<evidence type="ECO:0000256" key="3">
    <source>
        <dbReference type="ARBA" id="ARBA00007494"/>
    </source>
</evidence>
<dbReference type="InterPro" id="IPR004573">
    <property type="entry name" value="rRNA_ssu_MeTfrase_B"/>
</dbReference>
<dbReference type="PROSITE" id="PS01153">
    <property type="entry name" value="NOL1_NOP2_SUN"/>
    <property type="match status" value="1"/>
</dbReference>
<accession>A0A934PAE7</accession>
<organism evidence="16 17">
    <name type="scientific">Streptococcus zalophi</name>
    <dbReference type="NCBI Taxonomy" id="640031"/>
    <lineage>
        <taxon>Bacteria</taxon>
        <taxon>Bacillati</taxon>
        <taxon>Bacillota</taxon>
        <taxon>Bacilli</taxon>
        <taxon>Lactobacillales</taxon>
        <taxon>Streptococcaceae</taxon>
        <taxon>Streptococcus</taxon>
    </lineage>
</organism>
<evidence type="ECO:0000256" key="9">
    <source>
        <dbReference type="ARBA" id="ARBA00022691"/>
    </source>
</evidence>
<keyword evidence="8 14" id="KW-0808">Transferase</keyword>
<dbReference type="GO" id="GO:0008649">
    <property type="term" value="F:rRNA methyltransferase activity"/>
    <property type="evidence" value="ECO:0007669"/>
    <property type="project" value="InterPro"/>
</dbReference>
<evidence type="ECO:0000256" key="4">
    <source>
        <dbReference type="ARBA" id="ARBA00012140"/>
    </source>
</evidence>
<dbReference type="RefSeq" id="WP_199567824.1">
    <property type="nucleotide sequence ID" value="NZ_JAENBP010000004.1"/>
</dbReference>
<reference evidence="16 17" key="1">
    <citation type="journal article" date="2021" name="Int. J. Syst. Evol. Microbiol.">
        <title>Streptococcus vicugnae sp. nov., isolated from faeces of alpacas (Vicugna pacos) and cattle (Bos taurus), Streptococcus zalophi sp. nov., and Streptococcus pacificus sp. nov., isolated from respiratory tract of California sea lions (Zalophus californianus).</title>
        <authorList>
            <person name="Volokhov D.V."/>
            <person name="Zagorodnyaya T.A."/>
            <person name="Shen Z."/>
            <person name="Blom J."/>
            <person name="Furtak V.A."/>
            <person name="Eisenberg T."/>
            <person name="Fan P."/>
            <person name="Jeong K.C."/>
            <person name="Gao Y."/>
            <person name="Zhang S."/>
            <person name="Amselle M."/>
        </authorList>
    </citation>
    <scope>NUCLEOTIDE SEQUENCE [LARGE SCALE GENOMIC DNA]</scope>
    <source>
        <strain evidence="17">CSL7508-lung</strain>
    </source>
</reference>
<protein>
    <recommendedName>
        <fullName evidence="4">16S rRNA (cytosine(967)-C(5))-methyltransferase</fullName>
        <ecNumber evidence="4">2.1.1.176</ecNumber>
    </recommendedName>
    <alternativeName>
        <fullName evidence="11">16S rRNA m5C967 methyltransferase</fullName>
    </alternativeName>
    <alternativeName>
        <fullName evidence="12">rRNA (cytosine-C(5)-)-methyltransferase RsmB</fullName>
    </alternativeName>
</protein>
<comment type="caution">
    <text evidence="16">The sequence shown here is derived from an EMBL/GenBank/DDBJ whole genome shotgun (WGS) entry which is preliminary data.</text>
</comment>
<evidence type="ECO:0000259" key="15">
    <source>
        <dbReference type="PROSITE" id="PS51686"/>
    </source>
</evidence>
<evidence type="ECO:0000256" key="6">
    <source>
        <dbReference type="ARBA" id="ARBA00022552"/>
    </source>
</evidence>
<name>A0A934PAE7_9STRE</name>